<dbReference type="RefSeq" id="XP_005715435.1">
    <property type="nucleotide sequence ID" value="XM_005715378.1"/>
</dbReference>
<dbReference type="AlphaFoldDB" id="R7QDU7"/>
<dbReference type="SUPFAM" id="SSF48371">
    <property type="entry name" value="ARM repeat"/>
    <property type="match status" value="1"/>
</dbReference>
<organism evidence="1 2">
    <name type="scientific">Chondrus crispus</name>
    <name type="common">Carrageen Irish moss</name>
    <name type="synonym">Polymorpha crispa</name>
    <dbReference type="NCBI Taxonomy" id="2769"/>
    <lineage>
        <taxon>Eukaryota</taxon>
        <taxon>Rhodophyta</taxon>
        <taxon>Florideophyceae</taxon>
        <taxon>Rhodymeniophycidae</taxon>
        <taxon>Gigartinales</taxon>
        <taxon>Gigartinaceae</taxon>
        <taxon>Chondrus</taxon>
    </lineage>
</organism>
<dbReference type="InterPro" id="IPR016024">
    <property type="entry name" value="ARM-type_fold"/>
</dbReference>
<name>R7QDU7_CHOCR</name>
<accession>R7QDU7</accession>
<evidence type="ECO:0008006" key="3">
    <source>
        <dbReference type="Google" id="ProtNLM"/>
    </source>
</evidence>
<sequence length="916" mass="98841">MFAANTIHARTRADWLTFANEAHFLTAFHLVLEGLERAKHISSAGAAATSPVHFFGKTSGFCLSMAHTPNLRDVMWASLISQLGSDHVLKCNALAAAVQEIDHTSDSHVETYAVMRAFCQSKAHEVLTSPVAVLASLDAAPLSPHKPMSIPDLRAAVLCLHAWQRYADRNAIASVLLKAIRVPQLADDASETLAEMVGYSGSNMQLLMGTCDGLLSTFQHVRGCSGQSTVHHAIAEVVSSLSDGNADELLEQVNTNSVLIVEKATQLLTLCLELRDDASFFASVQGWTSWITAANLVEQNQARLVLERVAHVVRLVVQRITSLQFMADLTESHGRGCPETNDELVCVRDLLLESTKCIGIGGYVEVIKPFFETDWNVSTRSLCAALFSVAVAGEIDESVGSQKEDRHVVLGLLGRILDLIETISANSREAGNGYASVKIFALSAMCSFAELLSDQGSEAEFRRALHCAGTGILDPQVNEKSSEFLYELADAHPERLRMFLTDLLSSGTRALSQMSDKAALNCVRGLAKVTSALETRGERQKALNIILEEPCKYLLSTRNEQETSTVEQKVCRSLGLVAAGLQEVNDNEIAMNVYSRLRGTIFEIAISRCGNETVSRAICRVLEVCVLPTLLDDEQPRPAALAHNEDTRGIPASSVGCGRAVLAMSCMSLAAECFRRSGEDGETVWLSAVAEIAPHVVEFLDGGCGTEAEGRALACLRMSLEHSLEGLQSFTNGNYDSRKDMAVEYFRFATRLLSAESSVAVIIQKSSGSADAGLKGLQCNEIIVVREALLWWKSVFGPGQGEVARAILAGAGGADNIARAFVCAARHTRCAGAVADALFALCKWVAQVSGNIDPDNVLRTCLTAAFAAEGVASLGLDVKVRETLYRSCISATGSMRDFRQALREFGRVYSLALISK</sequence>
<dbReference type="InterPro" id="IPR011989">
    <property type="entry name" value="ARM-like"/>
</dbReference>
<dbReference type="Gene3D" id="1.25.10.10">
    <property type="entry name" value="Leucine-rich Repeat Variant"/>
    <property type="match status" value="1"/>
</dbReference>
<proteinExistence type="predicted"/>
<dbReference type="GeneID" id="17323152"/>
<gene>
    <name evidence="1" type="ORF">CHC_T00004069001</name>
</gene>
<dbReference type="KEGG" id="ccp:CHC_T00004069001"/>
<dbReference type="Proteomes" id="UP000012073">
    <property type="component" value="Unassembled WGS sequence"/>
</dbReference>
<reference evidence="2" key="1">
    <citation type="journal article" date="2013" name="Proc. Natl. Acad. Sci. U.S.A.">
        <title>Genome structure and metabolic features in the red seaweed Chondrus crispus shed light on evolution of the Archaeplastida.</title>
        <authorList>
            <person name="Collen J."/>
            <person name="Porcel B."/>
            <person name="Carre W."/>
            <person name="Ball S.G."/>
            <person name="Chaparro C."/>
            <person name="Tonon T."/>
            <person name="Barbeyron T."/>
            <person name="Michel G."/>
            <person name="Noel B."/>
            <person name="Valentin K."/>
            <person name="Elias M."/>
            <person name="Artiguenave F."/>
            <person name="Arun A."/>
            <person name="Aury J.M."/>
            <person name="Barbosa-Neto J.F."/>
            <person name="Bothwell J.H."/>
            <person name="Bouget F.Y."/>
            <person name="Brillet L."/>
            <person name="Cabello-Hurtado F."/>
            <person name="Capella-Gutierrez S."/>
            <person name="Charrier B."/>
            <person name="Cladiere L."/>
            <person name="Cock J.M."/>
            <person name="Coelho S.M."/>
            <person name="Colleoni C."/>
            <person name="Czjzek M."/>
            <person name="Da Silva C."/>
            <person name="Delage L."/>
            <person name="Denoeud F."/>
            <person name="Deschamps P."/>
            <person name="Dittami S.M."/>
            <person name="Gabaldon T."/>
            <person name="Gachon C.M."/>
            <person name="Groisillier A."/>
            <person name="Herve C."/>
            <person name="Jabbari K."/>
            <person name="Katinka M."/>
            <person name="Kloareg B."/>
            <person name="Kowalczyk N."/>
            <person name="Labadie K."/>
            <person name="Leblanc C."/>
            <person name="Lopez P.J."/>
            <person name="McLachlan D.H."/>
            <person name="Meslet-Cladiere L."/>
            <person name="Moustafa A."/>
            <person name="Nehr Z."/>
            <person name="Nyvall Collen P."/>
            <person name="Panaud O."/>
            <person name="Partensky F."/>
            <person name="Poulain J."/>
            <person name="Rensing S.A."/>
            <person name="Rousvoal S."/>
            <person name="Samson G."/>
            <person name="Symeonidi A."/>
            <person name="Weissenbach J."/>
            <person name="Zambounis A."/>
            <person name="Wincker P."/>
            <person name="Boyen C."/>
        </authorList>
    </citation>
    <scope>NUCLEOTIDE SEQUENCE [LARGE SCALE GENOMIC DNA]</scope>
    <source>
        <strain evidence="2">cv. Stackhouse</strain>
    </source>
</reference>
<dbReference type="Gramene" id="CDF35616">
    <property type="protein sequence ID" value="CDF35616"/>
    <property type="gene ID" value="CHC_T00004069001"/>
</dbReference>
<dbReference type="OMA" id="ANTIHAR"/>
<dbReference type="OrthoDB" id="4377at2759"/>
<evidence type="ECO:0000313" key="2">
    <source>
        <dbReference type="Proteomes" id="UP000012073"/>
    </source>
</evidence>
<evidence type="ECO:0000313" key="1">
    <source>
        <dbReference type="EMBL" id="CDF35616.1"/>
    </source>
</evidence>
<dbReference type="EMBL" id="HG001737">
    <property type="protein sequence ID" value="CDF35616.1"/>
    <property type="molecule type" value="Genomic_DNA"/>
</dbReference>
<keyword evidence="2" id="KW-1185">Reference proteome</keyword>
<protein>
    <recommendedName>
        <fullName evidence="3">DUF4042 domain-containing protein</fullName>
    </recommendedName>
</protein>